<dbReference type="PATRIC" id="fig|1081904.3.peg.460"/>
<reference evidence="1 2" key="1">
    <citation type="submission" date="2013-08" db="EMBL/GenBank/DDBJ databases">
        <authorList>
            <person name="Durkin A.S."/>
            <person name="Haft D.R."/>
            <person name="McCorrison J."/>
            <person name="Torralba M."/>
            <person name="Gillis M."/>
            <person name="Haft D.H."/>
            <person name="Methe B."/>
            <person name="Sutton G."/>
            <person name="Nelson K.E."/>
        </authorList>
    </citation>
    <scope>NUCLEOTIDE SEQUENCE [LARGE SCALE GENOMIC DNA]</scope>
    <source>
        <strain evidence="1 2">F0068</strain>
    </source>
</reference>
<dbReference type="Proteomes" id="UP000016600">
    <property type="component" value="Unassembled WGS sequence"/>
</dbReference>
<keyword evidence="2" id="KW-1185">Reference proteome</keyword>
<dbReference type="AlphaFoldDB" id="U2KYR4"/>
<evidence type="ECO:0000313" key="2">
    <source>
        <dbReference type="Proteomes" id="UP000016600"/>
    </source>
</evidence>
<organism evidence="1 2">
    <name type="scientific">Hoylesella pleuritidis F0068</name>
    <dbReference type="NCBI Taxonomy" id="1081904"/>
    <lineage>
        <taxon>Bacteria</taxon>
        <taxon>Pseudomonadati</taxon>
        <taxon>Bacteroidota</taxon>
        <taxon>Bacteroidia</taxon>
        <taxon>Bacteroidales</taxon>
        <taxon>Prevotellaceae</taxon>
        <taxon>Hoylesella</taxon>
    </lineage>
</organism>
<proteinExistence type="predicted"/>
<dbReference type="EMBL" id="AWET01000008">
    <property type="protein sequence ID" value="ERK03562.1"/>
    <property type="molecule type" value="Genomic_DNA"/>
</dbReference>
<gene>
    <name evidence="1" type="ORF">HMPREF1218_0039</name>
</gene>
<sequence length="84" mass="10070">MVESIPYIIDMEGVTFISRSFADELYNLTQDYNNVHFLHKEENVQKMMDIVWKGRKKKRTRNTESVIMKNFTSIDEFSKFLQTI</sequence>
<protein>
    <recommendedName>
        <fullName evidence="3">STAS domain-containing protein</fullName>
    </recommendedName>
</protein>
<accession>U2KYR4</accession>
<evidence type="ECO:0008006" key="3">
    <source>
        <dbReference type="Google" id="ProtNLM"/>
    </source>
</evidence>
<name>U2KYR4_9BACT</name>
<evidence type="ECO:0000313" key="1">
    <source>
        <dbReference type="EMBL" id="ERK03562.1"/>
    </source>
</evidence>
<comment type="caution">
    <text evidence="1">The sequence shown here is derived from an EMBL/GenBank/DDBJ whole genome shotgun (WGS) entry which is preliminary data.</text>
</comment>